<proteinExistence type="predicted"/>
<keyword evidence="2" id="KW-1185">Reference proteome</keyword>
<dbReference type="Proteomes" id="UP000624703">
    <property type="component" value="Unassembled WGS sequence"/>
</dbReference>
<reference evidence="1" key="1">
    <citation type="submission" date="2021-01" db="EMBL/GenBank/DDBJ databases">
        <title>Modified the classification status of verrucomicrobia.</title>
        <authorList>
            <person name="Feng X."/>
        </authorList>
    </citation>
    <scope>NUCLEOTIDE SEQUENCE</scope>
    <source>
        <strain evidence="1">_KCTC 22039</strain>
    </source>
</reference>
<evidence type="ECO:0000313" key="2">
    <source>
        <dbReference type="Proteomes" id="UP000624703"/>
    </source>
</evidence>
<dbReference type="EMBL" id="JAENIM010000041">
    <property type="protein sequence ID" value="MBK1791811.1"/>
    <property type="molecule type" value="Genomic_DNA"/>
</dbReference>
<gene>
    <name evidence="1" type="ORF">JIN82_11670</name>
</gene>
<dbReference type="RefSeq" id="WP_200311828.1">
    <property type="nucleotide sequence ID" value="NZ_JAENIM010000041.1"/>
</dbReference>
<protein>
    <submittedName>
        <fullName evidence="1">Uncharacterized protein</fullName>
    </submittedName>
</protein>
<name>A0A8J7MEH2_9BACT</name>
<sequence>MPVNALLLTLNDSLEQRKSALEQLSNHSQIEVGQLEDRWLPVVAESNNTKNSHELHEWIEQLPGVNFVDIVFASVS</sequence>
<dbReference type="AlphaFoldDB" id="A0A8J7MEH2"/>
<organism evidence="1 2">
    <name type="scientific">Persicirhabdus sediminis</name>
    <dbReference type="NCBI Taxonomy" id="454144"/>
    <lineage>
        <taxon>Bacteria</taxon>
        <taxon>Pseudomonadati</taxon>
        <taxon>Verrucomicrobiota</taxon>
        <taxon>Verrucomicrobiia</taxon>
        <taxon>Verrucomicrobiales</taxon>
        <taxon>Verrucomicrobiaceae</taxon>
        <taxon>Persicirhabdus</taxon>
    </lineage>
</organism>
<comment type="caution">
    <text evidence="1">The sequence shown here is derived from an EMBL/GenBank/DDBJ whole genome shotgun (WGS) entry which is preliminary data.</text>
</comment>
<evidence type="ECO:0000313" key="1">
    <source>
        <dbReference type="EMBL" id="MBK1791811.1"/>
    </source>
</evidence>
<accession>A0A8J7MEH2</accession>